<dbReference type="PANTHER" id="PTHR10352">
    <property type="entry name" value="EUKARYOTIC TRANSLATION INITIATION FACTOR 3 SUBUNIT G"/>
    <property type="match status" value="1"/>
</dbReference>
<keyword evidence="5" id="KW-1185">Reference proteome</keyword>
<keyword evidence="1 2" id="KW-0694">RNA-binding</keyword>
<dbReference type="SUPFAM" id="SSF54928">
    <property type="entry name" value="RNA-binding domain, RBD"/>
    <property type="match status" value="1"/>
</dbReference>
<evidence type="ECO:0000256" key="2">
    <source>
        <dbReference type="PROSITE-ProRule" id="PRU00176"/>
    </source>
</evidence>
<dbReference type="AlphaFoldDB" id="A0A8D2KHG2"/>
<dbReference type="GeneTree" id="ENSGT00940000155528"/>
<dbReference type="SMART" id="SM00360">
    <property type="entry name" value="RRM"/>
    <property type="match status" value="1"/>
</dbReference>
<reference evidence="4" key="2">
    <citation type="submission" date="2025-09" db="UniProtKB">
        <authorList>
            <consortium name="Ensembl"/>
        </authorList>
    </citation>
    <scope>IDENTIFICATION</scope>
</reference>
<dbReference type="Gene3D" id="3.30.70.330">
    <property type="match status" value="1"/>
</dbReference>
<name>A0A8D2KHG2_UROPR</name>
<dbReference type="Proteomes" id="UP000694417">
    <property type="component" value="Unplaced"/>
</dbReference>
<organism evidence="4 5">
    <name type="scientific">Urocitellus parryii</name>
    <name type="common">Arctic ground squirrel</name>
    <name type="synonym">Spermophilus parryii</name>
    <dbReference type="NCBI Taxonomy" id="9999"/>
    <lineage>
        <taxon>Eukaryota</taxon>
        <taxon>Metazoa</taxon>
        <taxon>Chordata</taxon>
        <taxon>Craniata</taxon>
        <taxon>Vertebrata</taxon>
        <taxon>Euteleostomi</taxon>
        <taxon>Mammalia</taxon>
        <taxon>Eutheria</taxon>
        <taxon>Euarchontoglires</taxon>
        <taxon>Glires</taxon>
        <taxon>Rodentia</taxon>
        <taxon>Sciuromorpha</taxon>
        <taxon>Sciuridae</taxon>
        <taxon>Xerinae</taxon>
        <taxon>Marmotini</taxon>
        <taxon>Urocitellus</taxon>
    </lineage>
</organism>
<dbReference type="InterPro" id="IPR000504">
    <property type="entry name" value="RRM_dom"/>
</dbReference>
<dbReference type="PROSITE" id="PS50102">
    <property type="entry name" value="RRM"/>
    <property type="match status" value="1"/>
</dbReference>
<sequence length="134" mass="15253">MLKVCFKAYKIKGRILSFNEFIMVNIKGKASPSATLGIPDEGILWRMSGPFAIVINVKLICNFNTNKYKGFGFVTMTNYEEATMAIASLNGYHLGDKIFQVSFKTNQGCTHQARLGPEEDMKVFHKPAHQWEWR</sequence>
<dbReference type="InterPro" id="IPR035979">
    <property type="entry name" value="RBD_domain_sf"/>
</dbReference>
<dbReference type="Pfam" id="PF00076">
    <property type="entry name" value="RRM_1"/>
    <property type="match status" value="1"/>
</dbReference>
<dbReference type="Ensembl" id="ENSUPAT00010015239.1">
    <property type="protein sequence ID" value="ENSUPAP00010013298.1"/>
    <property type="gene ID" value="ENSUPAG00010010759.1"/>
</dbReference>
<dbReference type="GO" id="GO:0003723">
    <property type="term" value="F:RNA binding"/>
    <property type="evidence" value="ECO:0007669"/>
    <property type="project" value="UniProtKB-UniRule"/>
</dbReference>
<evidence type="ECO:0000259" key="3">
    <source>
        <dbReference type="PROSITE" id="PS50102"/>
    </source>
</evidence>
<accession>A0A8D2KHG2</accession>
<proteinExistence type="predicted"/>
<protein>
    <recommendedName>
        <fullName evidence="3">RRM domain-containing protein</fullName>
    </recommendedName>
</protein>
<reference evidence="4" key="1">
    <citation type="submission" date="2025-08" db="UniProtKB">
        <authorList>
            <consortium name="Ensembl"/>
        </authorList>
    </citation>
    <scope>IDENTIFICATION</scope>
</reference>
<evidence type="ECO:0000256" key="1">
    <source>
        <dbReference type="ARBA" id="ARBA00022884"/>
    </source>
</evidence>
<dbReference type="InterPro" id="IPR012677">
    <property type="entry name" value="Nucleotide-bd_a/b_plait_sf"/>
</dbReference>
<evidence type="ECO:0000313" key="5">
    <source>
        <dbReference type="Proteomes" id="UP000694417"/>
    </source>
</evidence>
<feature type="domain" description="RRM" evidence="3">
    <location>
        <begin position="19"/>
        <end position="106"/>
    </location>
</feature>
<evidence type="ECO:0000313" key="4">
    <source>
        <dbReference type="Ensembl" id="ENSUPAP00010013298.1"/>
    </source>
</evidence>